<sequence length="210" mass="22562">MGSCVSAYRNSDAIPPSPIKPRPVHAHPHHDDHRQPPPAAADLLSSLPPTRSTRSFGSKEDAFFDSKPWLDSDCEDDFYSVRGDFTPSRGNTPVHHSFSVGSGAQFVKVPLKQGEGNAASNDEFSPGSQKKKLGQLFSNREGDGTFDNGVSEGKPVDVATTTIPGNLGSESVCSAEMTPNGDSKLEKEKLRSSLLCLPRLTYCGNFGVKK</sequence>
<reference evidence="2" key="1">
    <citation type="journal article" date="2023" name="Front. Plant Sci.">
        <title>Chromosomal-level genome assembly of Melastoma candidum provides insights into trichome evolution.</title>
        <authorList>
            <person name="Zhong Y."/>
            <person name="Wu W."/>
            <person name="Sun C."/>
            <person name="Zou P."/>
            <person name="Liu Y."/>
            <person name="Dai S."/>
            <person name="Zhou R."/>
        </authorList>
    </citation>
    <scope>NUCLEOTIDE SEQUENCE [LARGE SCALE GENOMIC DNA]</scope>
</reference>
<evidence type="ECO:0000313" key="1">
    <source>
        <dbReference type="EMBL" id="KAI4387916.1"/>
    </source>
</evidence>
<accession>A0ACB9S909</accession>
<evidence type="ECO:0000313" key="2">
    <source>
        <dbReference type="Proteomes" id="UP001057402"/>
    </source>
</evidence>
<organism evidence="1 2">
    <name type="scientific">Melastoma candidum</name>
    <dbReference type="NCBI Taxonomy" id="119954"/>
    <lineage>
        <taxon>Eukaryota</taxon>
        <taxon>Viridiplantae</taxon>
        <taxon>Streptophyta</taxon>
        <taxon>Embryophyta</taxon>
        <taxon>Tracheophyta</taxon>
        <taxon>Spermatophyta</taxon>
        <taxon>Magnoliopsida</taxon>
        <taxon>eudicotyledons</taxon>
        <taxon>Gunneridae</taxon>
        <taxon>Pentapetalae</taxon>
        <taxon>rosids</taxon>
        <taxon>malvids</taxon>
        <taxon>Myrtales</taxon>
        <taxon>Melastomataceae</taxon>
        <taxon>Melastomatoideae</taxon>
        <taxon>Melastomateae</taxon>
        <taxon>Melastoma</taxon>
    </lineage>
</organism>
<dbReference type="Proteomes" id="UP001057402">
    <property type="component" value="Chromosome 1"/>
</dbReference>
<keyword evidence="2" id="KW-1185">Reference proteome</keyword>
<gene>
    <name evidence="1" type="ORF">MLD38_000302</name>
</gene>
<proteinExistence type="predicted"/>
<name>A0ACB9S909_9MYRT</name>
<dbReference type="EMBL" id="CM042880">
    <property type="protein sequence ID" value="KAI4387916.1"/>
    <property type="molecule type" value="Genomic_DNA"/>
</dbReference>
<comment type="caution">
    <text evidence="1">The sequence shown here is derived from an EMBL/GenBank/DDBJ whole genome shotgun (WGS) entry which is preliminary data.</text>
</comment>
<protein>
    <submittedName>
        <fullName evidence="1">Uncharacterized protein</fullName>
    </submittedName>
</protein>